<protein>
    <submittedName>
        <fullName evidence="5">Spindle associated</fullName>
    </submittedName>
</protein>
<feature type="non-terminal residue" evidence="5">
    <location>
        <position position="82"/>
    </location>
</feature>
<feature type="domain" description="Centrosomin N-terminal motif 1" evidence="4">
    <location>
        <begin position="2"/>
        <end position="74"/>
    </location>
</feature>
<dbReference type="InterPro" id="IPR012943">
    <property type="entry name" value="Cnn_1N"/>
</dbReference>
<keyword evidence="6" id="KW-1185">Reference proteome</keyword>
<evidence type="ECO:0000256" key="1">
    <source>
        <dbReference type="ARBA" id="ARBA00004496"/>
    </source>
</evidence>
<keyword evidence="3" id="KW-0175">Coiled coil</keyword>
<accession>A0AA39N7D7</accession>
<evidence type="ECO:0000259" key="4">
    <source>
        <dbReference type="Pfam" id="PF07989"/>
    </source>
</evidence>
<feature type="coiled-coil region" evidence="3">
    <location>
        <begin position="53"/>
        <end position="80"/>
    </location>
</feature>
<dbReference type="GO" id="GO:0005815">
    <property type="term" value="C:microtubule organizing center"/>
    <property type="evidence" value="ECO:0007669"/>
    <property type="project" value="InterPro"/>
</dbReference>
<sequence>LTLRDQEKHIDHLKKENFDIKIKCHFLEERLAQLTPDQINAALKQNIDLKIELSAHGQEIKHLKKLLLELECELERMQRAAG</sequence>
<evidence type="ECO:0000313" key="6">
    <source>
        <dbReference type="Proteomes" id="UP001175227"/>
    </source>
</evidence>
<evidence type="ECO:0000256" key="2">
    <source>
        <dbReference type="ARBA" id="ARBA00022490"/>
    </source>
</evidence>
<evidence type="ECO:0000256" key="3">
    <source>
        <dbReference type="SAM" id="Coils"/>
    </source>
</evidence>
<name>A0AA39N7D7_9AGAR</name>
<evidence type="ECO:0000313" key="5">
    <source>
        <dbReference type="EMBL" id="KAK0460353.1"/>
    </source>
</evidence>
<keyword evidence="2" id="KW-0963">Cytoplasm</keyword>
<organism evidence="5 6">
    <name type="scientific">Armillaria novae-zelandiae</name>
    <dbReference type="NCBI Taxonomy" id="153914"/>
    <lineage>
        <taxon>Eukaryota</taxon>
        <taxon>Fungi</taxon>
        <taxon>Dikarya</taxon>
        <taxon>Basidiomycota</taxon>
        <taxon>Agaricomycotina</taxon>
        <taxon>Agaricomycetes</taxon>
        <taxon>Agaricomycetidae</taxon>
        <taxon>Agaricales</taxon>
        <taxon>Marasmiineae</taxon>
        <taxon>Physalacriaceae</taxon>
        <taxon>Armillaria</taxon>
    </lineage>
</organism>
<proteinExistence type="predicted"/>
<dbReference type="AlphaFoldDB" id="A0AA39N7D7"/>
<reference evidence="5" key="1">
    <citation type="submission" date="2023-06" db="EMBL/GenBank/DDBJ databases">
        <authorList>
            <consortium name="Lawrence Berkeley National Laboratory"/>
            <person name="Ahrendt S."/>
            <person name="Sahu N."/>
            <person name="Indic B."/>
            <person name="Wong-Bajracharya J."/>
            <person name="Merenyi Z."/>
            <person name="Ke H.-M."/>
            <person name="Monk M."/>
            <person name="Kocsube S."/>
            <person name="Drula E."/>
            <person name="Lipzen A."/>
            <person name="Balint B."/>
            <person name="Henrissat B."/>
            <person name="Andreopoulos B."/>
            <person name="Martin F.M."/>
            <person name="Harder C.B."/>
            <person name="Rigling D."/>
            <person name="Ford K.L."/>
            <person name="Foster G.D."/>
            <person name="Pangilinan J."/>
            <person name="Papanicolaou A."/>
            <person name="Barry K."/>
            <person name="LaButti K."/>
            <person name="Viragh M."/>
            <person name="Koriabine M."/>
            <person name="Yan M."/>
            <person name="Riley R."/>
            <person name="Champramary S."/>
            <person name="Plett K.L."/>
            <person name="Tsai I.J."/>
            <person name="Slot J."/>
            <person name="Sipos G."/>
            <person name="Plett J."/>
            <person name="Nagy L.G."/>
            <person name="Grigoriev I.V."/>
        </authorList>
    </citation>
    <scope>NUCLEOTIDE SEQUENCE</scope>
    <source>
        <strain evidence="5">ICMP 16352</strain>
    </source>
</reference>
<dbReference type="GO" id="GO:0005737">
    <property type="term" value="C:cytoplasm"/>
    <property type="evidence" value="ECO:0007669"/>
    <property type="project" value="UniProtKB-SubCell"/>
</dbReference>
<gene>
    <name evidence="5" type="ORF">IW261DRAFT_1317934</name>
</gene>
<comment type="subcellular location">
    <subcellularLocation>
        <location evidence="1">Cytoplasm</location>
    </subcellularLocation>
</comment>
<dbReference type="Pfam" id="PF07989">
    <property type="entry name" value="Cnn_1N"/>
    <property type="match status" value="1"/>
</dbReference>
<dbReference type="Proteomes" id="UP001175227">
    <property type="component" value="Unassembled WGS sequence"/>
</dbReference>
<feature type="non-terminal residue" evidence="5">
    <location>
        <position position="1"/>
    </location>
</feature>
<comment type="caution">
    <text evidence="5">The sequence shown here is derived from an EMBL/GenBank/DDBJ whole genome shotgun (WGS) entry which is preliminary data.</text>
</comment>
<dbReference type="EMBL" id="JAUEPR010000175">
    <property type="protein sequence ID" value="KAK0460353.1"/>
    <property type="molecule type" value="Genomic_DNA"/>
</dbReference>